<evidence type="ECO:0000313" key="3">
    <source>
        <dbReference type="Proteomes" id="UP000034212"/>
    </source>
</evidence>
<protein>
    <recommendedName>
        <fullName evidence="4">Antitoxin</fullName>
    </recommendedName>
</protein>
<dbReference type="AlphaFoldDB" id="A0A0G1TG47"/>
<reference evidence="2 3" key="1">
    <citation type="journal article" date="2015" name="Nature">
        <title>rRNA introns, odd ribosomes, and small enigmatic genomes across a large radiation of phyla.</title>
        <authorList>
            <person name="Brown C.T."/>
            <person name="Hug L.A."/>
            <person name="Thomas B.C."/>
            <person name="Sharon I."/>
            <person name="Castelle C.J."/>
            <person name="Singh A."/>
            <person name="Wilkins M.J."/>
            <person name="Williams K.H."/>
            <person name="Banfield J.F."/>
        </authorList>
    </citation>
    <scope>NUCLEOTIDE SEQUENCE [LARGE SCALE GENOMIC DNA]</scope>
</reference>
<evidence type="ECO:0000256" key="1">
    <source>
        <dbReference type="ARBA" id="ARBA00009981"/>
    </source>
</evidence>
<evidence type="ECO:0000313" key="2">
    <source>
        <dbReference type="EMBL" id="KKU80792.1"/>
    </source>
</evidence>
<organism evidence="2 3">
    <name type="scientific">Candidatus Gottesmanbacteria bacterium GW2011_GWA1_47_8</name>
    <dbReference type="NCBI Taxonomy" id="1618438"/>
    <lineage>
        <taxon>Bacteria</taxon>
        <taxon>Candidatus Gottesmaniibacteriota</taxon>
    </lineage>
</organism>
<sequence>MLLPTRQNTKTITDLREDALGVLSDVDRLGLVYVLQHSDPRAVVLSLKEFTRICELIEDRADERDAAELSSEDRGIGIPLSTIAKKYQ</sequence>
<proteinExistence type="inferred from homology"/>
<accession>A0A0G1TG47</accession>
<evidence type="ECO:0008006" key="4">
    <source>
        <dbReference type="Google" id="ProtNLM"/>
    </source>
</evidence>
<dbReference type="SUPFAM" id="SSF143120">
    <property type="entry name" value="YefM-like"/>
    <property type="match status" value="1"/>
</dbReference>
<dbReference type="Proteomes" id="UP000034212">
    <property type="component" value="Unassembled WGS sequence"/>
</dbReference>
<comment type="similarity">
    <text evidence="1">Belongs to the phD/YefM antitoxin family.</text>
</comment>
<gene>
    <name evidence="2" type="ORF">UY08_C0009G0003</name>
</gene>
<dbReference type="InterPro" id="IPR036165">
    <property type="entry name" value="YefM-like_sf"/>
</dbReference>
<name>A0A0G1TG47_9BACT</name>
<comment type="caution">
    <text evidence="2">The sequence shown here is derived from an EMBL/GenBank/DDBJ whole genome shotgun (WGS) entry which is preliminary data.</text>
</comment>
<dbReference type="EMBL" id="LCOQ01000009">
    <property type="protein sequence ID" value="KKU80792.1"/>
    <property type="molecule type" value="Genomic_DNA"/>
</dbReference>